<accession>A0ACC1TCW6</accession>
<dbReference type="Proteomes" id="UP001148662">
    <property type="component" value="Unassembled WGS sequence"/>
</dbReference>
<keyword evidence="2" id="KW-1185">Reference proteome</keyword>
<dbReference type="EMBL" id="JANHOG010000091">
    <property type="protein sequence ID" value="KAJ3558398.1"/>
    <property type="molecule type" value="Genomic_DNA"/>
</dbReference>
<evidence type="ECO:0000313" key="1">
    <source>
        <dbReference type="EMBL" id="KAJ3558398.1"/>
    </source>
</evidence>
<sequence>MSLIAVANEVEKGFNEIPIIDLSHIDDPDPAAKAALVASIRDACINVGFLYVKNHGIPQEVIDGALGAAKDFFSLSEDKKMEIVNTKTPNYKGYNPLFSSSNDPDSDGDMHEGFEFGWEELVPKINDEKRANDGVMAGANIWPDEPVSFREAELTYYHAAVDLGRKLFPLFALALDLPENFFEDKTKNAAALMRVLHYPPQTGPVDGRTVGIGAHTDWECFTILWQEPGIQALQVLNREEQWINAPPIPGTLVINLGDQFARWTNDIFKSTVHRAINRSGVRRYSIPLFFGTDYDVKLEPIPSCVSPDRPPKYEVVTAGVYVKEKLKATYGHYYPRRSPSTHAYFVKEYGRNVYIRGPFPWDQRLFTLDPVTMNHILQHTTVYEKPWPSRRLISNLIGVGMLSAEGQVHKRQRRVALPAFSAQTMRALVPLVFNKATELRNKWTSIIREAGLKEGQSHLINVCSWASRATFDVMGSAGFDYEFNAIQDGDNELLRAYSEMFEVAVSRPQGHLRTTTILYFPTINSIFPDHTMRFIAKCQEVIRRVAGRLIQEKKRKIAEAEASGKSYQAKDLLTLLLKSNSSVDLAPEQRISDEEMLHMINTFMFAGTDTTSLAMTWTLYLLAKYPDVQTRLRTELLSAMPSTPIESLTEDEIQSLYAVIAELPYLDNVIKETLRLIPPVHSSIRVAMQDDMVPTSSPLKRRTADGEIVEEHVKQIHVPKGTFIHVPIEGFQLDKEIWGESAWSFNPDRWNELPAPVQELPGIYSHLLAFSAGPRACIGTRMSTIELKSFLFTLVSNFTFTESETHKIGKANVVLTRPYVAGQENEGSMLPLLVAPYIPSSE</sequence>
<comment type="caution">
    <text evidence="1">The sequence shown here is derived from an EMBL/GenBank/DDBJ whole genome shotgun (WGS) entry which is preliminary data.</text>
</comment>
<proteinExistence type="predicted"/>
<reference evidence="1" key="1">
    <citation type="submission" date="2022-07" db="EMBL/GenBank/DDBJ databases">
        <title>Genome Sequence of Phlebia brevispora.</title>
        <authorList>
            <person name="Buettner E."/>
        </authorList>
    </citation>
    <scope>NUCLEOTIDE SEQUENCE</scope>
    <source>
        <strain evidence="1">MPL23</strain>
    </source>
</reference>
<protein>
    <submittedName>
        <fullName evidence="1">Uncharacterized protein</fullName>
    </submittedName>
</protein>
<gene>
    <name evidence="1" type="ORF">NM688_g949</name>
</gene>
<name>A0ACC1TCW6_9APHY</name>
<evidence type="ECO:0000313" key="2">
    <source>
        <dbReference type="Proteomes" id="UP001148662"/>
    </source>
</evidence>
<organism evidence="1 2">
    <name type="scientific">Phlebia brevispora</name>
    <dbReference type="NCBI Taxonomy" id="194682"/>
    <lineage>
        <taxon>Eukaryota</taxon>
        <taxon>Fungi</taxon>
        <taxon>Dikarya</taxon>
        <taxon>Basidiomycota</taxon>
        <taxon>Agaricomycotina</taxon>
        <taxon>Agaricomycetes</taxon>
        <taxon>Polyporales</taxon>
        <taxon>Meruliaceae</taxon>
        <taxon>Phlebia</taxon>
    </lineage>
</organism>